<organism evidence="4 5">
    <name type="scientific">Halosimplex aquaticum</name>
    <dbReference type="NCBI Taxonomy" id="3026162"/>
    <lineage>
        <taxon>Archaea</taxon>
        <taxon>Methanobacteriati</taxon>
        <taxon>Methanobacteriota</taxon>
        <taxon>Stenosarchaea group</taxon>
        <taxon>Halobacteria</taxon>
        <taxon>Halobacteriales</taxon>
        <taxon>Haloarculaceae</taxon>
        <taxon>Halosimplex</taxon>
    </lineage>
</organism>
<dbReference type="Pfam" id="PF23418">
    <property type="entry name" value="DUF7108"/>
    <property type="match status" value="1"/>
</dbReference>
<reference evidence="4 5" key="1">
    <citation type="journal article" date="2019" name="Int. J. Syst. Evol. Microbiol.">
        <title>The Global Catalogue of Microorganisms (GCM) 10K type strain sequencing project: providing services to taxonomists for standard genome sequencing and annotation.</title>
        <authorList>
            <consortium name="The Broad Institute Genomics Platform"/>
            <consortium name="The Broad Institute Genome Sequencing Center for Infectious Disease"/>
            <person name="Wu L."/>
            <person name="Ma J."/>
        </authorList>
    </citation>
    <scope>NUCLEOTIDE SEQUENCE [LARGE SCALE GENOMIC DNA]</scope>
    <source>
        <strain evidence="4 5">XZYJT29</strain>
    </source>
</reference>
<comment type="caution">
    <text evidence="4">The sequence shown here is derived from an EMBL/GenBank/DDBJ whole genome shotgun (WGS) entry which is preliminary data.</text>
</comment>
<name>A0ABD5XWN4_9EURY</name>
<sequence>MPDESPDPSEAPDVLADDDGDPDDLPPESVVEEAERLTKLAREAIVDEEADAYRTDRDERLAANDYTARVREDETRDVLVLHPEEWTEDGEIRTDRIEDVDRGIEVPLSGPGEGDDWEAIEEYNREVVADVREEHGDDHAANVSALADFMGNHYAKPIHDATADELEEFLDEYYRRNAWPTPEQREVVEKSVVAAFEVADERCPLE</sequence>
<dbReference type="Proteomes" id="UP001596432">
    <property type="component" value="Unassembled WGS sequence"/>
</dbReference>
<dbReference type="InterPro" id="IPR056494">
    <property type="entry name" value="DUF7108_C"/>
</dbReference>
<gene>
    <name evidence="4" type="ORF">ACFQMA_06605</name>
</gene>
<accession>A0ABD5XWN4</accession>
<evidence type="ECO:0000313" key="4">
    <source>
        <dbReference type="EMBL" id="MFC7139508.1"/>
    </source>
</evidence>
<dbReference type="InterPro" id="IPR055532">
    <property type="entry name" value="DUF7108_N"/>
</dbReference>
<dbReference type="EMBL" id="JBHTAS010000001">
    <property type="protein sequence ID" value="MFC7139508.1"/>
    <property type="molecule type" value="Genomic_DNA"/>
</dbReference>
<feature type="region of interest" description="Disordered" evidence="1">
    <location>
        <begin position="1"/>
        <end position="28"/>
    </location>
</feature>
<dbReference type="GeneID" id="78819766"/>
<evidence type="ECO:0000259" key="2">
    <source>
        <dbReference type="Pfam" id="PF23418"/>
    </source>
</evidence>
<keyword evidence="5" id="KW-1185">Reference proteome</keyword>
<feature type="domain" description="DUF7108" evidence="3">
    <location>
        <begin position="115"/>
        <end position="203"/>
    </location>
</feature>
<proteinExistence type="predicted"/>
<dbReference type="Pfam" id="PF23420">
    <property type="entry name" value="DUF7108_C"/>
    <property type="match status" value="1"/>
</dbReference>
<evidence type="ECO:0000313" key="5">
    <source>
        <dbReference type="Proteomes" id="UP001596432"/>
    </source>
</evidence>
<feature type="domain" description="DUF7108" evidence="2">
    <location>
        <begin position="27"/>
        <end position="110"/>
    </location>
</feature>
<protein>
    <submittedName>
        <fullName evidence="4">RnhA operon protein</fullName>
    </submittedName>
</protein>
<evidence type="ECO:0000259" key="3">
    <source>
        <dbReference type="Pfam" id="PF23420"/>
    </source>
</evidence>
<dbReference type="RefSeq" id="WP_274325095.1">
    <property type="nucleotide sequence ID" value="NZ_CP118158.1"/>
</dbReference>
<evidence type="ECO:0000256" key="1">
    <source>
        <dbReference type="SAM" id="MobiDB-lite"/>
    </source>
</evidence>
<feature type="compositionally biased region" description="Acidic residues" evidence="1">
    <location>
        <begin position="15"/>
        <end position="28"/>
    </location>
</feature>
<dbReference type="AlphaFoldDB" id="A0ABD5XWN4"/>